<gene>
    <name evidence="2" type="ORF">TSACC_3399</name>
</gene>
<evidence type="ECO:0000313" key="2">
    <source>
        <dbReference type="EMBL" id="GAT35334.1"/>
    </source>
</evidence>
<dbReference type="STRING" id="690879.TSACC_3399"/>
<dbReference type="EMBL" id="BDCO01000003">
    <property type="protein sequence ID" value="GAT35334.1"/>
    <property type="molecule type" value="Genomic_DNA"/>
</dbReference>
<keyword evidence="3" id="KW-1185">Reference proteome</keyword>
<feature type="signal peptide" evidence="1">
    <location>
        <begin position="1"/>
        <end position="19"/>
    </location>
</feature>
<dbReference type="OrthoDB" id="9820761at2"/>
<dbReference type="InParanoid" id="A0A146GFA3"/>
<protein>
    <recommendedName>
        <fullName evidence="4">Outer membrane lipoprotein-sorting protein</fullName>
    </recommendedName>
</protein>
<proteinExistence type="predicted"/>
<name>A0A146GFA3_TERSA</name>
<dbReference type="AlphaFoldDB" id="A0A146GFA3"/>
<comment type="caution">
    <text evidence="2">The sequence shown here is derived from an EMBL/GenBank/DDBJ whole genome shotgun (WGS) entry which is preliminary data.</text>
</comment>
<feature type="chain" id="PRO_5007524953" description="Outer membrane lipoprotein-sorting protein" evidence="1">
    <location>
        <begin position="20"/>
        <end position="228"/>
    </location>
</feature>
<sequence length="228" mass="25645">MSKSVHLVLLLLMGLSVHGAEPLTPQELVAAAIKAKALPESAAWRMDFEVVKGSDEPGWGVKSITSTRVGDLQRDVLTWNDGRTSEAWWMGGDYLANDPRRETMLYSPEKKPLSVLGWISWIDEKNFRGIEKRDDGSFGVFSADLAWTLYWPGYYKVDSEGVGRLHLEALFSLEDGRLVSVRDGNVIGRFTRLAPPVEALVPPDKFSQKQKTIREKIARKFPRMHSSD</sequence>
<organism evidence="2 3">
    <name type="scientific">Terrimicrobium sacchariphilum</name>
    <dbReference type="NCBI Taxonomy" id="690879"/>
    <lineage>
        <taxon>Bacteria</taxon>
        <taxon>Pseudomonadati</taxon>
        <taxon>Verrucomicrobiota</taxon>
        <taxon>Terrimicrobiia</taxon>
        <taxon>Terrimicrobiales</taxon>
        <taxon>Terrimicrobiaceae</taxon>
        <taxon>Terrimicrobium</taxon>
    </lineage>
</organism>
<dbReference type="Proteomes" id="UP000076023">
    <property type="component" value="Unassembled WGS sequence"/>
</dbReference>
<keyword evidence="1" id="KW-0732">Signal</keyword>
<reference evidence="3" key="1">
    <citation type="journal article" date="2017" name="Genome Announc.">
        <title>Draft Genome Sequence of Terrimicrobium sacchariphilum NM-5T, a Facultative Anaerobic Soil Bacterium of the Class Spartobacteria.</title>
        <authorList>
            <person name="Qiu Y.L."/>
            <person name="Tourlousse D.M."/>
            <person name="Matsuura N."/>
            <person name="Ohashi A."/>
            <person name="Sekiguchi Y."/>
        </authorList>
    </citation>
    <scope>NUCLEOTIDE SEQUENCE [LARGE SCALE GENOMIC DNA]</scope>
    <source>
        <strain evidence="3">NM-5</strain>
    </source>
</reference>
<evidence type="ECO:0000256" key="1">
    <source>
        <dbReference type="SAM" id="SignalP"/>
    </source>
</evidence>
<evidence type="ECO:0008006" key="4">
    <source>
        <dbReference type="Google" id="ProtNLM"/>
    </source>
</evidence>
<accession>A0A146GFA3</accession>
<evidence type="ECO:0000313" key="3">
    <source>
        <dbReference type="Proteomes" id="UP000076023"/>
    </source>
</evidence>
<dbReference type="RefSeq" id="WP_075081155.1">
    <property type="nucleotide sequence ID" value="NZ_BDCO01000003.1"/>
</dbReference>